<dbReference type="InterPro" id="IPR001647">
    <property type="entry name" value="HTH_TetR"/>
</dbReference>
<dbReference type="Proteomes" id="UP001580430">
    <property type="component" value="Unassembled WGS sequence"/>
</dbReference>
<keyword evidence="1" id="KW-0805">Transcription regulation</keyword>
<keyword evidence="7" id="KW-1185">Reference proteome</keyword>
<dbReference type="Pfam" id="PF16925">
    <property type="entry name" value="TetR_C_13"/>
    <property type="match status" value="1"/>
</dbReference>
<dbReference type="EMBL" id="JBHIRY010000041">
    <property type="protein sequence ID" value="MFB5763656.1"/>
    <property type="molecule type" value="Genomic_DNA"/>
</dbReference>
<accession>A0ABV5C808</accession>
<evidence type="ECO:0000313" key="6">
    <source>
        <dbReference type="EMBL" id="MFB5763656.1"/>
    </source>
</evidence>
<keyword evidence="3" id="KW-0804">Transcription</keyword>
<dbReference type="InterPro" id="IPR009057">
    <property type="entry name" value="Homeodomain-like_sf"/>
</dbReference>
<dbReference type="Gene3D" id="1.10.357.10">
    <property type="entry name" value="Tetracycline Repressor, domain 2"/>
    <property type="match status" value="1"/>
</dbReference>
<gene>
    <name evidence="6" type="ORF">ACE5LO_25080</name>
</gene>
<sequence length="196" mass="21831">MTNHDKVYNLIVDKSLILFNTQGIHKTSIQDIMSETGLPKGSIYRRFKDKNDIVLAAYEKAGLIIWSHINNSVENKATTLEKILAISEIYLDAVHNPPIEGGCPLLNTAVESDSTFPELKTMTSKAFNNMTMFVEALLNEGIESGEFTNELEPHSMASHLLASMEGAIMASRLSLSNEHIKNNLDFTKRLLLSYSV</sequence>
<evidence type="ECO:0000256" key="1">
    <source>
        <dbReference type="ARBA" id="ARBA00023015"/>
    </source>
</evidence>
<evidence type="ECO:0000256" key="4">
    <source>
        <dbReference type="PROSITE-ProRule" id="PRU00335"/>
    </source>
</evidence>
<evidence type="ECO:0000256" key="3">
    <source>
        <dbReference type="ARBA" id="ARBA00023163"/>
    </source>
</evidence>
<evidence type="ECO:0000259" key="5">
    <source>
        <dbReference type="PROSITE" id="PS50977"/>
    </source>
</evidence>
<feature type="DNA-binding region" description="H-T-H motif" evidence="4">
    <location>
        <begin position="28"/>
        <end position="47"/>
    </location>
</feature>
<comment type="caution">
    <text evidence="6">The sequence shown here is derived from an EMBL/GenBank/DDBJ whole genome shotgun (WGS) entry which is preliminary data.</text>
</comment>
<name>A0ABV5C808_9BACL</name>
<evidence type="ECO:0000256" key="2">
    <source>
        <dbReference type="ARBA" id="ARBA00023125"/>
    </source>
</evidence>
<protein>
    <submittedName>
        <fullName evidence="6">TetR/AcrR family transcriptional regulator</fullName>
    </submittedName>
</protein>
<reference evidence="6 7" key="1">
    <citation type="submission" date="2024-09" db="EMBL/GenBank/DDBJ databases">
        <title>Paenibacillus zeirhizospherea sp. nov., isolated from surface of the maize (Zea mays) roots in a horticulture field, Hungary.</title>
        <authorList>
            <person name="Marton D."/>
            <person name="Farkas M."/>
            <person name="Bedics A."/>
            <person name="Toth E."/>
            <person name="Tancsics A."/>
            <person name="Boka K."/>
            <person name="Marati G."/>
            <person name="Kriszt B."/>
            <person name="Cserhati M."/>
        </authorList>
    </citation>
    <scope>NUCLEOTIDE SEQUENCE [LARGE SCALE GENOMIC DNA]</scope>
    <source>
        <strain evidence="6 7">JCM 18446</strain>
    </source>
</reference>
<dbReference type="PRINTS" id="PR00455">
    <property type="entry name" value="HTHTETR"/>
</dbReference>
<dbReference type="PANTHER" id="PTHR47506:SF3">
    <property type="entry name" value="HTH-TYPE TRANSCRIPTIONAL REGULATOR LMRA"/>
    <property type="match status" value="1"/>
</dbReference>
<dbReference type="InterPro" id="IPR036271">
    <property type="entry name" value="Tet_transcr_reg_TetR-rel_C_sf"/>
</dbReference>
<dbReference type="PROSITE" id="PS50977">
    <property type="entry name" value="HTH_TETR_2"/>
    <property type="match status" value="1"/>
</dbReference>
<dbReference type="SUPFAM" id="SSF46689">
    <property type="entry name" value="Homeodomain-like"/>
    <property type="match status" value="1"/>
</dbReference>
<keyword evidence="2 4" id="KW-0238">DNA-binding</keyword>
<dbReference type="PANTHER" id="PTHR47506">
    <property type="entry name" value="TRANSCRIPTIONAL REGULATORY PROTEIN"/>
    <property type="match status" value="1"/>
</dbReference>
<proteinExistence type="predicted"/>
<evidence type="ECO:0000313" key="7">
    <source>
        <dbReference type="Proteomes" id="UP001580430"/>
    </source>
</evidence>
<feature type="domain" description="HTH tetR-type" evidence="5">
    <location>
        <begin position="5"/>
        <end position="65"/>
    </location>
</feature>
<dbReference type="Pfam" id="PF00440">
    <property type="entry name" value="TetR_N"/>
    <property type="match status" value="1"/>
</dbReference>
<organism evidence="6 7">
    <name type="scientific">Paenibacillus medicaginis</name>
    <dbReference type="NCBI Taxonomy" id="1470560"/>
    <lineage>
        <taxon>Bacteria</taxon>
        <taxon>Bacillati</taxon>
        <taxon>Bacillota</taxon>
        <taxon>Bacilli</taxon>
        <taxon>Bacillales</taxon>
        <taxon>Paenibacillaceae</taxon>
        <taxon>Paenibacillus</taxon>
    </lineage>
</organism>
<dbReference type="InterPro" id="IPR011075">
    <property type="entry name" value="TetR_C"/>
</dbReference>
<dbReference type="SUPFAM" id="SSF48498">
    <property type="entry name" value="Tetracyclin repressor-like, C-terminal domain"/>
    <property type="match status" value="1"/>
</dbReference>
<dbReference type="RefSeq" id="WP_375522660.1">
    <property type="nucleotide sequence ID" value="NZ_JBHIRY010000041.1"/>
</dbReference>